<dbReference type="EMBL" id="ML993615">
    <property type="protein sequence ID" value="KAF2162173.1"/>
    <property type="molecule type" value="Genomic_DNA"/>
</dbReference>
<feature type="signal peptide" evidence="1">
    <location>
        <begin position="1"/>
        <end position="21"/>
    </location>
</feature>
<dbReference type="RefSeq" id="XP_033663062.1">
    <property type="nucleotide sequence ID" value="XM_033813955.1"/>
</dbReference>
<protein>
    <submittedName>
        <fullName evidence="2">Uncharacterized protein</fullName>
    </submittedName>
</protein>
<name>A0A6A6C5H9_ZASCE</name>
<keyword evidence="1" id="KW-0732">Signal</keyword>
<sequence>MGRLTLSTQLPLRGLISLVLCASKREPRKMPDGNGDVSCCGKIVQSNGRDESELRCQTQMAGQAVEQAPRLACFSAARQRSSDFLEGGSEVLLGAPHVCTGATPAAAGTLPATNPDGRPTDRIASVAGAGTTITPARVGVRRGQRASWAAARTGSLWHRQGTSRAC</sequence>
<accession>A0A6A6C5H9</accession>
<reference evidence="2" key="1">
    <citation type="journal article" date="2020" name="Stud. Mycol.">
        <title>101 Dothideomycetes genomes: a test case for predicting lifestyles and emergence of pathogens.</title>
        <authorList>
            <person name="Haridas S."/>
            <person name="Albert R."/>
            <person name="Binder M."/>
            <person name="Bloem J."/>
            <person name="Labutti K."/>
            <person name="Salamov A."/>
            <person name="Andreopoulos B."/>
            <person name="Baker S."/>
            <person name="Barry K."/>
            <person name="Bills G."/>
            <person name="Bluhm B."/>
            <person name="Cannon C."/>
            <person name="Castanera R."/>
            <person name="Culley D."/>
            <person name="Daum C."/>
            <person name="Ezra D."/>
            <person name="Gonzalez J."/>
            <person name="Henrissat B."/>
            <person name="Kuo A."/>
            <person name="Liang C."/>
            <person name="Lipzen A."/>
            <person name="Lutzoni F."/>
            <person name="Magnuson J."/>
            <person name="Mondo S."/>
            <person name="Nolan M."/>
            <person name="Ohm R."/>
            <person name="Pangilinan J."/>
            <person name="Park H.-J."/>
            <person name="Ramirez L."/>
            <person name="Alfaro M."/>
            <person name="Sun H."/>
            <person name="Tritt A."/>
            <person name="Yoshinaga Y."/>
            <person name="Zwiers L.-H."/>
            <person name="Turgeon B."/>
            <person name="Goodwin S."/>
            <person name="Spatafora J."/>
            <person name="Crous P."/>
            <person name="Grigoriev I."/>
        </authorList>
    </citation>
    <scope>NUCLEOTIDE SEQUENCE</scope>
    <source>
        <strain evidence="2">ATCC 36951</strain>
    </source>
</reference>
<dbReference type="Proteomes" id="UP000799537">
    <property type="component" value="Unassembled WGS sequence"/>
</dbReference>
<evidence type="ECO:0000256" key="1">
    <source>
        <dbReference type="SAM" id="SignalP"/>
    </source>
</evidence>
<gene>
    <name evidence="2" type="ORF">M409DRAFT_58610</name>
</gene>
<organism evidence="2 3">
    <name type="scientific">Zasmidium cellare ATCC 36951</name>
    <dbReference type="NCBI Taxonomy" id="1080233"/>
    <lineage>
        <taxon>Eukaryota</taxon>
        <taxon>Fungi</taxon>
        <taxon>Dikarya</taxon>
        <taxon>Ascomycota</taxon>
        <taxon>Pezizomycotina</taxon>
        <taxon>Dothideomycetes</taxon>
        <taxon>Dothideomycetidae</taxon>
        <taxon>Mycosphaerellales</taxon>
        <taxon>Mycosphaerellaceae</taxon>
        <taxon>Zasmidium</taxon>
    </lineage>
</organism>
<evidence type="ECO:0000313" key="3">
    <source>
        <dbReference type="Proteomes" id="UP000799537"/>
    </source>
</evidence>
<evidence type="ECO:0000313" key="2">
    <source>
        <dbReference type="EMBL" id="KAF2162173.1"/>
    </source>
</evidence>
<dbReference type="GeneID" id="54567227"/>
<keyword evidence="3" id="KW-1185">Reference proteome</keyword>
<dbReference type="AlphaFoldDB" id="A0A6A6C5H9"/>
<feature type="chain" id="PRO_5025481834" evidence="1">
    <location>
        <begin position="22"/>
        <end position="166"/>
    </location>
</feature>
<proteinExistence type="predicted"/>